<dbReference type="PANTHER" id="PTHR13604">
    <property type="entry name" value="DC12-RELATED"/>
    <property type="match status" value="1"/>
</dbReference>
<evidence type="ECO:0000256" key="5">
    <source>
        <dbReference type="ARBA" id="ARBA00023124"/>
    </source>
</evidence>
<dbReference type="RefSeq" id="WP_119767306.1">
    <property type="nucleotide sequence ID" value="NZ_QYUO01000001.1"/>
</dbReference>
<dbReference type="OrthoDB" id="6192129at2"/>
<evidence type="ECO:0000313" key="10">
    <source>
        <dbReference type="Proteomes" id="UP000265955"/>
    </source>
</evidence>
<dbReference type="GO" id="GO:0006508">
    <property type="term" value="P:proteolysis"/>
    <property type="evidence" value="ECO:0007669"/>
    <property type="project" value="UniProtKB-KW"/>
</dbReference>
<comment type="similarity">
    <text evidence="1 8">Belongs to the SOS response-associated peptidase family.</text>
</comment>
<dbReference type="EMBL" id="QYUO01000001">
    <property type="protein sequence ID" value="RJF97355.1"/>
    <property type="molecule type" value="Genomic_DNA"/>
</dbReference>
<evidence type="ECO:0000256" key="3">
    <source>
        <dbReference type="ARBA" id="ARBA00022763"/>
    </source>
</evidence>
<dbReference type="InterPro" id="IPR036590">
    <property type="entry name" value="SRAP-like"/>
</dbReference>
<evidence type="ECO:0000256" key="2">
    <source>
        <dbReference type="ARBA" id="ARBA00022670"/>
    </source>
</evidence>
<keyword evidence="4 8" id="KW-0378">Hydrolase</keyword>
<evidence type="ECO:0000256" key="7">
    <source>
        <dbReference type="ARBA" id="ARBA00023239"/>
    </source>
</evidence>
<reference evidence="10" key="1">
    <citation type="submission" date="2018-09" db="EMBL/GenBank/DDBJ databases">
        <authorList>
            <person name="Zhu H."/>
        </authorList>
    </citation>
    <scope>NUCLEOTIDE SEQUENCE [LARGE SCALE GENOMIC DNA]</scope>
    <source>
        <strain evidence="10">K1R23-30</strain>
    </source>
</reference>
<accession>A0A3A3G5F2</accession>
<gene>
    <name evidence="9" type="ORF">D3871_01520</name>
</gene>
<evidence type="ECO:0000256" key="6">
    <source>
        <dbReference type="ARBA" id="ARBA00023125"/>
    </source>
</evidence>
<dbReference type="GO" id="GO:0016829">
    <property type="term" value="F:lyase activity"/>
    <property type="evidence" value="ECO:0007669"/>
    <property type="project" value="UniProtKB-KW"/>
</dbReference>
<dbReference type="GO" id="GO:0003697">
    <property type="term" value="F:single-stranded DNA binding"/>
    <property type="evidence" value="ECO:0007669"/>
    <property type="project" value="InterPro"/>
</dbReference>
<keyword evidence="2 8" id="KW-0645">Protease</keyword>
<dbReference type="PANTHER" id="PTHR13604:SF0">
    <property type="entry name" value="ABASIC SITE PROCESSING PROTEIN HMCES"/>
    <property type="match status" value="1"/>
</dbReference>
<dbReference type="InterPro" id="IPR003738">
    <property type="entry name" value="SRAP"/>
</dbReference>
<evidence type="ECO:0000256" key="1">
    <source>
        <dbReference type="ARBA" id="ARBA00008136"/>
    </source>
</evidence>
<evidence type="ECO:0000256" key="4">
    <source>
        <dbReference type="ARBA" id="ARBA00022801"/>
    </source>
</evidence>
<keyword evidence="10" id="KW-1185">Reference proteome</keyword>
<keyword evidence="7" id="KW-0456">Lyase</keyword>
<sequence length="233" mass="26402">MCGRITQHQSQVAYAREMGWNVDDFGRLGTDRGPSWNVAPGTHPWLMHRFGDDREHIDPVSWGYRPSWAAEKKIPLAINARLEKAATGPYFRPLWKSGRAIVPADGWYEWTGEKGHKQPWYIRLKKDRPMFLAAITGYRPDKEPGENTGFVIVTAAAEGGLVDVHDRRPVVFSAEDAEMWMDHSLPPDQAEQLARAMALPPETFEWYRVSTDVNRVGNNDPHLILPIGDDDTA</sequence>
<dbReference type="GO" id="GO:0106300">
    <property type="term" value="P:protein-DNA covalent cross-linking repair"/>
    <property type="evidence" value="ECO:0007669"/>
    <property type="project" value="InterPro"/>
</dbReference>
<evidence type="ECO:0000256" key="8">
    <source>
        <dbReference type="RuleBase" id="RU364100"/>
    </source>
</evidence>
<keyword evidence="6" id="KW-0238">DNA-binding</keyword>
<keyword evidence="5" id="KW-0190">Covalent protein-DNA linkage</keyword>
<protein>
    <recommendedName>
        <fullName evidence="8">Abasic site processing protein</fullName>
        <ecNumber evidence="8">3.4.-.-</ecNumber>
    </recommendedName>
</protein>
<comment type="caution">
    <text evidence="9">The sequence shown here is derived from an EMBL/GenBank/DDBJ whole genome shotgun (WGS) entry which is preliminary data.</text>
</comment>
<dbReference type="GO" id="GO:0008233">
    <property type="term" value="F:peptidase activity"/>
    <property type="evidence" value="ECO:0007669"/>
    <property type="project" value="UniProtKB-KW"/>
</dbReference>
<dbReference type="Gene3D" id="3.90.1680.10">
    <property type="entry name" value="SOS response associated peptidase-like"/>
    <property type="match status" value="1"/>
</dbReference>
<dbReference type="SUPFAM" id="SSF143081">
    <property type="entry name" value="BB1717-like"/>
    <property type="match status" value="1"/>
</dbReference>
<organism evidence="9 10">
    <name type="scientific">Noviherbaspirillum saxi</name>
    <dbReference type="NCBI Taxonomy" id="2320863"/>
    <lineage>
        <taxon>Bacteria</taxon>
        <taxon>Pseudomonadati</taxon>
        <taxon>Pseudomonadota</taxon>
        <taxon>Betaproteobacteria</taxon>
        <taxon>Burkholderiales</taxon>
        <taxon>Oxalobacteraceae</taxon>
        <taxon>Noviherbaspirillum</taxon>
    </lineage>
</organism>
<proteinExistence type="inferred from homology"/>
<evidence type="ECO:0000313" key="9">
    <source>
        <dbReference type="EMBL" id="RJF97355.1"/>
    </source>
</evidence>
<dbReference type="Proteomes" id="UP000265955">
    <property type="component" value="Unassembled WGS sequence"/>
</dbReference>
<keyword evidence="3" id="KW-0227">DNA damage</keyword>
<dbReference type="Pfam" id="PF02586">
    <property type="entry name" value="SRAP"/>
    <property type="match status" value="1"/>
</dbReference>
<dbReference type="EC" id="3.4.-.-" evidence="8"/>
<dbReference type="AlphaFoldDB" id="A0A3A3G5F2"/>
<name>A0A3A3G5F2_9BURK</name>